<accession>A0ABX1J8C8</accession>
<dbReference type="RefSeq" id="WP_168519084.1">
    <property type="nucleotide sequence ID" value="NZ_JAAXLS010000019.1"/>
</dbReference>
<dbReference type="PIRSF" id="PIRSF000124">
    <property type="entry name" value="UDPglc_GDPman_dh"/>
    <property type="match status" value="1"/>
</dbReference>
<dbReference type="Pfam" id="PF03721">
    <property type="entry name" value="UDPG_MGDP_dh_N"/>
    <property type="match status" value="1"/>
</dbReference>
<dbReference type="InterPro" id="IPR001732">
    <property type="entry name" value="UDP-Glc/GDP-Man_DH_N"/>
</dbReference>
<name>A0ABX1J8C8_9PSEU</name>
<keyword evidence="1" id="KW-0560">Oxidoreductase</keyword>
<dbReference type="InterPro" id="IPR036291">
    <property type="entry name" value="NAD(P)-bd_dom_sf"/>
</dbReference>
<evidence type="ECO:0000313" key="6">
    <source>
        <dbReference type="Proteomes" id="UP000715441"/>
    </source>
</evidence>
<keyword evidence="6" id="KW-1185">Reference proteome</keyword>
<dbReference type="Proteomes" id="UP000715441">
    <property type="component" value="Unassembled WGS sequence"/>
</dbReference>
<comment type="similarity">
    <text evidence="3">Belongs to the UDP-glucose/GDP-mannose dehydrogenase family.</text>
</comment>
<dbReference type="PANTHER" id="PTHR43491">
    <property type="entry name" value="UDP-N-ACETYL-D-MANNOSAMINE DEHYDROGENASE"/>
    <property type="match status" value="1"/>
</dbReference>
<proteinExistence type="inferred from homology"/>
<dbReference type="InterPro" id="IPR014027">
    <property type="entry name" value="UDP-Glc/GDP-Man_DH_C"/>
</dbReference>
<dbReference type="InterPro" id="IPR008927">
    <property type="entry name" value="6-PGluconate_DH-like_C_sf"/>
</dbReference>
<organism evidence="5 6">
    <name type="scientific">Amycolatopsis acididurans</name>
    <dbReference type="NCBI Taxonomy" id="2724524"/>
    <lineage>
        <taxon>Bacteria</taxon>
        <taxon>Bacillati</taxon>
        <taxon>Actinomycetota</taxon>
        <taxon>Actinomycetes</taxon>
        <taxon>Pseudonocardiales</taxon>
        <taxon>Pseudonocardiaceae</taxon>
        <taxon>Amycolatopsis</taxon>
    </lineage>
</organism>
<evidence type="ECO:0000256" key="3">
    <source>
        <dbReference type="PIRNR" id="PIRNR000124"/>
    </source>
</evidence>
<dbReference type="PIRSF" id="PIRSF500136">
    <property type="entry name" value="UDP_ManNAc_DH"/>
    <property type="match status" value="1"/>
</dbReference>
<dbReference type="PANTHER" id="PTHR43491:SF1">
    <property type="entry name" value="UDP-N-ACETYL-D-MANNOSAMINE DEHYDROGENASE"/>
    <property type="match status" value="1"/>
</dbReference>
<reference evidence="5 6" key="1">
    <citation type="submission" date="2020-04" db="EMBL/GenBank/DDBJ databases">
        <title>Novel species.</title>
        <authorList>
            <person name="Teo W.F.A."/>
            <person name="Lipun K."/>
            <person name="Srisuk N."/>
            <person name="Duangmal K."/>
        </authorList>
    </citation>
    <scope>NUCLEOTIDE SEQUENCE [LARGE SCALE GENOMIC DNA]</scope>
    <source>
        <strain evidence="5 6">K13G38</strain>
    </source>
</reference>
<dbReference type="EMBL" id="JAAXLS010000019">
    <property type="protein sequence ID" value="NKQ56055.1"/>
    <property type="molecule type" value="Genomic_DNA"/>
</dbReference>
<evidence type="ECO:0000313" key="5">
    <source>
        <dbReference type="EMBL" id="NKQ56055.1"/>
    </source>
</evidence>
<dbReference type="Gene3D" id="3.40.50.720">
    <property type="entry name" value="NAD(P)-binding Rossmann-like Domain"/>
    <property type="match status" value="2"/>
</dbReference>
<dbReference type="SUPFAM" id="SSF52413">
    <property type="entry name" value="UDP-glucose/GDP-mannose dehydrogenase C-terminal domain"/>
    <property type="match status" value="1"/>
</dbReference>
<dbReference type="SUPFAM" id="SSF48179">
    <property type="entry name" value="6-phosphogluconate dehydrogenase C-terminal domain-like"/>
    <property type="match status" value="1"/>
</dbReference>
<sequence>MTQRHMLALAVNERERDLSSKLVAFAPDVPAARNGRTVPVAVVGLGYVGLPTALGISARGLPVIGLDNDESRLRAIEAGDVDLGDEDRGKLAAARVSPEFRLTSDPHRLAEAGVVIVCVPTPVDAERRPDPSLLRAACATVVEHAVPGQVIIVTSTSFVGTTREMVVEPLARRGLQAGRDISVAYSPERIDPGNPDHVQRETPRVVGGVTVECAKRAAEVISELTDHVYLVSTPEAAEASKLYENVFRAVTLALANEFADVCSVLGLDPIEVTLAAGTKPYGFLGVFPGPGVGGHCIPCDPYYLLWQAVDHGGGAPLIDRAMRSIAQRPERVVDRASAVLAGDGLDVRDAAVLVVGVTYKAGVADLRESSALPIIDGLTRRGARVSYYDPLVPEIALPDGRVVRGTAEPWLRTWDLALIHTAHPGVDYGWLENCARVLDATYRFDGVPHRVVL</sequence>
<dbReference type="InterPro" id="IPR017476">
    <property type="entry name" value="UDP-Glc/GDP-Man"/>
</dbReference>
<dbReference type="InterPro" id="IPR028359">
    <property type="entry name" value="UDP_ManNAc/GlcNAc_DH"/>
</dbReference>
<dbReference type="InterPro" id="IPR014026">
    <property type="entry name" value="UDP-Glc/GDP-Man_DH_dimer"/>
</dbReference>
<keyword evidence="2" id="KW-0520">NAD</keyword>
<comment type="caution">
    <text evidence="5">The sequence shown here is derived from an EMBL/GenBank/DDBJ whole genome shotgun (WGS) entry which is preliminary data.</text>
</comment>
<dbReference type="SMART" id="SM00984">
    <property type="entry name" value="UDPG_MGDP_dh_C"/>
    <property type="match status" value="1"/>
</dbReference>
<dbReference type="InterPro" id="IPR036220">
    <property type="entry name" value="UDP-Glc/GDP-Man_DH_C_sf"/>
</dbReference>
<dbReference type="Pfam" id="PF03720">
    <property type="entry name" value="UDPG_MGDP_dh_C"/>
    <property type="match status" value="1"/>
</dbReference>
<dbReference type="NCBIfam" id="TIGR03026">
    <property type="entry name" value="NDP-sugDHase"/>
    <property type="match status" value="1"/>
</dbReference>
<dbReference type="Pfam" id="PF00984">
    <property type="entry name" value="UDPG_MGDP_dh"/>
    <property type="match status" value="1"/>
</dbReference>
<dbReference type="SUPFAM" id="SSF51735">
    <property type="entry name" value="NAD(P)-binding Rossmann-fold domains"/>
    <property type="match status" value="1"/>
</dbReference>
<evidence type="ECO:0000259" key="4">
    <source>
        <dbReference type="SMART" id="SM00984"/>
    </source>
</evidence>
<gene>
    <name evidence="5" type="ORF">HFP15_24550</name>
</gene>
<protein>
    <submittedName>
        <fullName evidence="5">Nucleotide sugar dehydrogenase</fullName>
    </submittedName>
</protein>
<evidence type="ECO:0000256" key="1">
    <source>
        <dbReference type="ARBA" id="ARBA00023002"/>
    </source>
</evidence>
<feature type="domain" description="UDP-glucose/GDP-mannose dehydrogenase C-terminal" evidence="4">
    <location>
        <begin position="353"/>
        <end position="446"/>
    </location>
</feature>
<evidence type="ECO:0000256" key="2">
    <source>
        <dbReference type="ARBA" id="ARBA00023027"/>
    </source>
</evidence>